<dbReference type="EMBL" id="JAIQCJ010001291">
    <property type="protein sequence ID" value="KAJ8791372.1"/>
    <property type="molecule type" value="Genomic_DNA"/>
</dbReference>
<dbReference type="Proteomes" id="UP001159641">
    <property type="component" value="Unassembled WGS sequence"/>
</dbReference>
<keyword evidence="3" id="KW-1185">Reference proteome</keyword>
<sequence>MAARLAPRPDAGADGSTPGDLTRQHGGGGRLGPRVGAAAATATATATVGSCAEHPLPRFHLCGGTGLGQTHSSVSEVCLPHHLNTGLHELLHCCKLAAQAKLEELEGRFVLRVWFVYDWNGRDKLEA</sequence>
<name>A0AB34HET6_ESCRO</name>
<dbReference type="AlphaFoldDB" id="A0AB34HET6"/>
<evidence type="ECO:0000313" key="2">
    <source>
        <dbReference type="EMBL" id="KAJ8791372.1"/>
    </source>
</evidence>
<feature type="region of interest" description="Disordered" evidence="1">
    <location>
        <begin position="1"/>
        <end position="38"/>
    </location>
</feature>
<evidence type="ECO:0000256" key="1">
    <source>
        <dbReference type="SAM" id="MobiDB-lite"/>
    </source>
</evidence>
<accession>A0AB34HET6</accession>
<comment type="caution">
    <text evidence="2">The sequence shown here is derived from an EMBL/GenBank/DDBJ whole genome shotgun (WGS) entry which is preliminary data.</text>
</comment>
<gene>
    <name evidence="2" type="ORF">J1605_004319</name>
</gene>
<reference evidence="2 3" key="1">
    <citation type="submission" date="2022-11" db="EMBL/GenBank/DDBJ databases">
        <title>Whole genome sequence of Eschrichtius robustus ER-17-0199.</title>
        <authorList>
            <person name="Bruniche-Olsen A."/>
            <person name="Black A.N."/>
            <person name="Fields C.J."/>
            <person name="Walden K."/>
            <person name="Dewoody J.A."/>
        </authorList>
    </citation>
    <scope>NUCLEOTIDE SEQUENCE [LARGE SCALE GENOMIC DNA]</scope>
    <source>
        <strain evidence="2">ER-17-0199</strain>
        <tissue evidence="2">Blubber</tissue>
    </source>
</reference>
<evidence type="ECO:0000313" key="3">
    <source>
        <dbReference type="Proteomes" id="UP001159641"/>
    </source>
</evidence>
<protein>
    <submittedName>
        <fullName evidence="2">Uncharacterized protein</fullName>
    </submittedName>
</protein>
<proteinExistence type="predicted"/>
<organism evidence="2 3">
    <name type="scientific">Eschrichtius robustus</name>
    <name type="common">California gray whale</name>
    <name type="synonym">Eschrichtius gibbosus</name>
    <dbReference type="NCBI Taxonomy" id="9764"/>
    <lineage>
        <taxon>Eukaryota</taxon>
        <taxon>Metazoa</taxon>
        <taxon>Chordata</taxon>
        <taxon>Craniata</taxon>
        <taxon>Vertebrata</taxon>
        <taxon>Euteleostomi</taxon>
        <taxon>Mammalia</taxon>
        <taxon>Eutheria</taxon>
        <taxon>Laurasiatheria</taxon>
        <taxon>Artiodactyla</taxon>
        <taxon>Whippomorpha</taxon>
        <taxon>Cetacea</taxon>
        <taxon>Mysticeti</taxon>
        <taxon>Eschrichtiidae</taxon>
        <taxon>Eschrichtius</taxon>
    </lineage>
</organism>